<evidence type="ECO:0000256" key="12">
    <source>
        <dbReference type="SAM" id="Phobius"/>
    </source>
</evidence>
<keyword evidence="5 12" id="KW-0812">Transmembrane</keyword>
<evidence type="ECO:0000256" key="11">
    <source>
        <dbReference type="SAM" id="MobiDB-lite"/>
    </source>
</evidence>
<comment type="similarity">
    <text evidence="2 10">Belongs to the peptidase S8 family.</text>
</comment>
<dbReference type="SUPFAM" id="SSF52743">
    <property type="entry name" value="Subtilisin-like"/>
    <property type="match status" value="1"/>
</dbReference>
<dbReference type="PANTHER" id="PTHR43806">
    <property type="entry name" value="PEPTIDASE S8"/>
    <property type="match status" value="1"/>
</dbReference>
<dbReference type="GO" id="GO:0006508">
    <property type="term" value="P:proteolysis"/>
    <property type="evidence" value="ECO:0007669"/>
    <property type="project" value="UniProtKB-KW"/>
</dbReference>
<feature type="domain" description="Peptidase S8/S53" evidence="13">
    <location>
        <begin position="16"/>
        <end position="270"/>
    </location>
</feature>
<sequence length="366" mass="37248">MIDRLGLPRVKDLSTGSGVTVAVVDSGVDSRHPKLAPAVIGGLDLAVVNDPRIFTESPGTPEDCQNHGTMIAGLIAARPLDDDRVVGVAPDAKIAAIRMVGTISDLPDALIAQAIRDGADRGSVLNLSFALPVDRPSIKAAVQYALSKDVVVVAAAGNEQQSQPGQTWYPAAYDGVLAVAAVDSNGAPIAQSNQGPWVGIAAPGSDLTSTASGGSGYLTQSGTSFATAIVSGVAALVRSRFPGLSGPAVVQRLVSTAVPVAGRRDDKVGAGIVDPFAALTAPRVSPSTSDRPGSVAVLPRPAEDAGFGPVLQAALAWAGGLALAGLLALVGGIAFRRAAHRRWRPGGRDDVREKPEAVEPTEVELL</sequence>
<dbReference type="RefSeq" id="WP_273936290.1">
    <property type="nucleotide sequence ID" value="NZ_CP097263.1"/>
</dbReference>
<evidence type="ECO:0000256" key="7">
    <source>
        <dbReference type="ARBA" id="ARBA00022825"/>
    </source>
</evidence>
<dbReference type="InterPro" id="IPR050131">
    <property type="entry name" value="Peptidase_S8_subtilisin-like"/>
</dbReference>
<dbReference type="NCBIfam" id="TIGR03921">
    <property type="entry name" value="T7SS_mycosin"/>
    <property type="match status" value="1"/>
</dbReference>
<evidence type="ECO:0000256" key="10">
    <source>
        <dbReference type="PROSITE-ProRule" id="PRU01240"/>
    </source>
</evidence>
<feature type="compositionally biased region" description="Basic and acidic residues" evidence="11">
    <location>
        <begin position="346"/>
        <end position="357"/>
    </location>
</feature>
<proteinExistence type="inferred from homology"/>
<keyword evidence="15" id="KW-1185">Reference proteome</keyword>
<dbReference type="InterPro" id="IPR000209">
    <property type="entry name" value="Peptidase_S8/S53_dom"/>
</dbReference>
<name>A0ABV6MXH9_9PSEU</name>
<feature type="active site" description="Charge relay system" evidence="10">
    <location>
        <position position="224"/>
    </location>
</feature>
<gene>
    <name evidence="14" type="primary">mycP</name>
    <name evidence="14" type="ORF">ACFFH7_25995</name>
</gene>
<comment type="caution">
    <text evidence="14">The sequence shown here is derived from an EMBL/GenBank/DDBJ whole genome shotgun (WGS) entry which is preliminary data.</text>
</comment>
<reference evidence="14 15" key="1">
    <citation type="submission" date="2024-09" db="EMBL/GenBank/DDBJ databases">
        <authorList>
            <person name="Sun Q."/>
            <person name="Mori K."/>
        </authorList>
    </citation>
    <scope>NUCLEOTIDE SEQUENCE [LARGE SCALE GENOMIC DNA]</scope>
    <source>
        <strain evidence="14 15">TBRC 1432</strain>
    </source>
</reference>
<evidence type="ECO:0000256" key="9">
    <source>
        <dbReference type="ARBA" id="ARBA00023136"/>
    </source>
</evidence>
<keyword evidence="8 12" id="KW-1133">Transmembrane helix</keyword>
<evidence type="ECO:0000259" key="13">
    <source>
        <dbReference type="Pfam" id="PF00082"/>
    </source>
</evidence>
<evidence type="ECO:0000313" key="15">
    <source>
        <dbReference type="Proteomes" id="UP001589810"/>
    </source>
</evidence>
<dbReference type="EMBL" id="JBHLUD010000008">
    <property type="protein sequence ID" value="MFC0544984.1"/>
    <property type="molecule type" value="Genomic_DNA"/>
</dbReference>
<evidence type="ECO:0000256" key="1">
    <source>
        <dbReference type="ARBA" id="ARBA00004162"/>
    </source>
</evidence>
<dbReference type="InterPro" id="IPR036852">
    <property type="entry name" value="Peptidase_S8/S53_dom_sf"/>
</dbReference>
<keyword evidence="6 10" id="KW-0378">Hydrolase</keyword>
<keyword evidence="3" id="KW-1003">Cell membrane</keyword>
<feature type="active site" description="Charge relay system" evidence="10">
    <location>
        <position position="67"/>
    </location>
</feature>
<dbReference type="PROSITE" id="PS00136">
    <property type="entry name" value="SUBTILASE_ASP"/>
    <property type="match status" value="1"/>
</dbReference>
<comment type="subcellular location">
    <subcellularLocation>
        <location evidence="1">Cell membrane</location>
        <topology evidence="1">Single-pass membrane protein</topology>
    </subcellularLocation>
</comment>
<feature type="active site" description="Charge relay system" evidence="10">
    <location>
        <position position="25"/>
    </location>
</feature>
<keyword evidence="7 10" id="KW-0720">Serine protease</keyword>
<accession>A0ABV6MXH9</accession>
<dbReference type="InterPro" id="IPR015500">
    <property type="entry name" value="Peptidase_S8_subtilisin-rel"/>
</dbReference>
<dbReference type="PANTHER" id="PTHR43806:SF11">
    <property type="entry name" value="CEREVISIN-RELATED"/>
    <property type="match status" value="1"/>
</dbReference>
<dbReference type="Proteomes" id="UP001589810">
    <property type="component" value="Unassembled WGS sequence"/>
</dbReference>
<feature type="region of interest" description="Disordered" evidence="11">
    <location>
        <begin position="345"/>
        <end position="366"/>
    </location>
</feature>
<feature type="transmembrane region" description="Helical" evidence="12">
    <location>
        <begin position="314"/>
        <end position="335"/>
    </location>
</feature>
<dbReference type="PROSITE" id="PS00137">
    <property type="entry name" value="SUBTILASE_HIS"/>
    <property type="match status" value="1"/>
</dbReference>
<dbReference type="Gene3D" id="3.40.50.200">
    <property type="entry name" value="Peptidase S8/S53 domain"/>
    <property type="match status" value="1"/>
</dbReference>
<dbReference type="InterPro" id="IPR022398">
    <property type="entry name" value="Peptidase_S8_His-AS"/>
</dbReference>
<keyword evidence="9 12" id="KW-0472">Membrane</keyword>
<protein>
    <submittedName>
        <fullName evidence="14">Type VII secretion-associated serine protease mycosin</fullName>
    </submittedName>
</protein>
<organism evidence="14 15">
    <name type="scientific">Kutzneria chonburiensis</name>
    <dbReference type="NCBI Taxonomy" id="1483604"/>
    <lineage>
        <taxon>Bacteria</taxon>
        <taxon>Bacillati</taxon>
        <taxon>Actinomycetota</taxon>
        <taxon>Actinomycetes</taxon>
        <taxon>Pseudonocardiales</taxon>
        <taxon>Pseudonocardiaceae</taxon>
        <taxon>Kutzneria</taxon>
    </lineage>
</organism>
<evidence type="ECO:0000256" key="4">
    <source>
        <dbReference type="ARBA" id="ARBA00022670"/>
    </source>
</evidence>
<keyword evidence="4 10" id="KW-0645">Protease</keyword>
<dbReference type="InterPro" id="IPR023834">
    <property type="entry name" value="T7SS_pept_S8A_mycosin"/>
</dbReference>
<evidence type="ECO:0000256" key="3">
    <source>
        <dbReference type="ARBA" id="ARBA00022475"/>
    </source>
</evidence>
<dbReference type="Pfam" id="PF00082">
    <property type="entry name" value="Peptidase_S8"/>
    <property type="match status" value="1"/>
</dbReference>
<dbReference type="PRINTS" id="PR00723">
    <property type="entry name" value="SUBTILISIN"/>
</dbReference>
<dbReference type="InterPro" id="IPR023827">
    <property type="entry name" value="Peptidase_S8_Asp-AS"/>
</dbReference>
<evidence type="ECO:0000313" key="14">
    <source>
        <dbReference type="EMBL" id="MFC0544984.1"/>
    </source>
</evidence>
<evidence type="ECO:0000256" key="2">
    <source>
        <dbReference type="ARBA" id="ARBA00011073"/>
    </source>
</evidence>
<evidence type="ECO:0000256" key="8">
    <source>
        <dbReference type="ARBA" id="ARBA00022989"/>
    </source>
</evidence>
<dbReference type="PROSITE" id="PS51892">
    <property type="entry name" value="SUBTILASE"/>
    <property type="match status" value="1"/>
</dbReference>
<dbReference type="GO" id="GO:0008233">
    <property type="term" value="F:peptidase activity"/>
    <property type="evidence" value="ECO:0007669"/>
    <property type="project" value="UniProtKB-KW"/>
</dbReference>
<evidence type="ECO:0000256" key="5">
    <source>
        <dbReference type="ARBA" id="ARBA00022692"/>
    </source>
</evidence>
<evidence type="ECO:0000256" key="6">
    <source>
        <dbReference type="ARBA" id="ARBA00022801"/>
    </source>
</evidence>